<dbReference type="GO" id="GO:0004016">
    <property type="term" value="F:adenylate cyclase activity"/>
    <property type="evidence" value="ECO:0007669"/>
    <property type="project" value="TreeGrafter"/>
</dbReference>
<dbReference type="OrthoDB" id="483at2"/>
<dbReference type="PROSITE" id="PS50043">
    <property type="entry name" value="HTH_LUXR_2"/>
    <property type="match status" value="1"/>
</dbReference>
<dbReference type="SMART" id="SM00421">
    <property type="entry name" value="HTH_LUXR"/>
    <property type="match status" value="1"/>
</dbReference>
<sequence>MSGPGELYGREPEADAIAALLAGARRGESGALVLRGEPGIGKTALLDHAEAVAGGPRLIRGAGVESEAELAFSGLQSMLRPALGRLPALPVPQRAALESAFGLASGSGADPMLVGLATLSLLTEHADPDGVLCLIDDAHWLDRASRDALLFAARRLRAEGVVMIFAARDGEGSFAAPGLPELRLSGLRPEAAAALLDRHPLPPALRFRLLAEARGNPLALLELPVALGAEPAGTFAPGALPLTGRLRLAFHGRVSRLPAASQTLLLAAAADEAGELPVILRAAEALGVSVEDLPPAEEAGLVARGAGDSLRFRHPLIRAAVYQRAPLGHRLAVHRALAAALDGPERADRRAWHLAAGATGPDEEAAAALEHAAARARERSGHEAAAAAYERAAGLSAEPGARARREAKAAEAALDAGDLDRAGDLARRASARPCGDLAVRARLAHVQALADFWKGSYPAAHRRLLDGAALIGEAGPAQAARMLIQAVHTAWYLDERQLAATLERLSALPLPDSDPLAPVARFLVRLLAAGGSESPPPLAETLEAVRRRGEAPYEALMILCGAALARGQDADAYQLASALAAGHRERGGAGRLPTVLFFMAEGEVFTGHHRDALTTATEALGLARDTGQRQWVSQFSSVLAYLDAARGEEESCRAHAEAGLEAASAGVVSPGAPWAYWSLGLLELGLGRAEAALTRFERLAREPMRHHICATRSTPDLVEAAVRVGAPERAAEPLARFERWAESVRQPWADALVLRCRGLMGAHDEAERAFEAALKLHDPDTRPLEYARTALLYGEWLRRARRKAEARGLLNGALEVFDRLGMAPWAERARGELTATGAPDGGSRGGEGAAASLTPQELQIARLAAQGLSNRDIAAQLFLSHRTVGYHLYKAYPKLGVASRGELKELADTLGL</sequence>
<feature type="domain" description="HTH luxR-type" evidence="3">
    <location>
        <begin position="846"/>
        <end position="911"/>
    </location>
</feature>
<name>A0A3A4ANN7_9ACTN</name>
<dbReference type="InterPro" id="IPR041664">
    <property type="entry name" value="AAA_16"/>
</dbReference>
<dbReference type="CDD" id="cd06170">
    <property type="entry name" value="LuxR_C_like"/>
    <property type="match status" value="1"/>
</dbReference>
<evidence type="ECO:0000259" key="3">
    <source>
        <dbReference type="PROSITE" id="PS50043"/>
    </source>
</evidence>
<dbReference type="PANTHER" id="PTHR16305:SF35">
    <property type="entry name" value="TRANSCRIPTIONAL ACTIVATOR DOMAIN"/>
    <property type="match status" value="1"/>
</dbReference>
<dbReference type="SUPFAM" id="SSF46894">
    <property type="entry name" value="C-terminal effector domain of the bipartite response regulators"/>
    <property type="match status" value="1"/>
</dbReference>
<evidence type="ECO:0000313" key="4">
    <source>
        <dbReference type="EMBL" id="RJL22948.1"/>
    </source>
</evidence>
<dbReference type="InterPro" id="IPR027417">
    <property type="entry name" value="P-loop_NTPase"/>
</dbReference>
<dbReference type="Gene3D" id="1.10.10.10">
    <property type="entry name" value="Winged helix-like DNA-binding domain superfamily/Winged helix DNA-binding domain"/>
    <property type="match status" value="1"/>
</dbReference>
<organism evidence="4 5">
    <name type="scientific">Bailinhaonella thermotolerans</name>
    <dbReference type="NCBI Taxonomy" id="1070861"/>
    <lineage>
        <taxon>Bacteria</taxon>
        <taxon>Bacillati</taxon>
        <taxon>Actinomycetota</taxon>
        <taxon>Actinomycetes</taxon>
        <taxon>Streptosporangiales</taxon>
        <taxon>Streptosporangiaceae</taxon>
        <taxon>Bailinhaonella</taxon>
    </lineage>
</organism>
<evidence type="ECO:0000256" key="1">
    <source>
        <dbReference type="ARBA" id="ARBA00022741"/>
    </source>
</evidence>
<dbReference type="InterPro" id="IPR000792">
    <property type="entry name" value="Tscrpt_reg_LuxR_C"/>
</dbReference>
<proteinExistence type="predicted"/>
<evidence type="ECO:0000313" key="5">
    <source>
        <dbReference type="Proteomes" id="UP000265768"/>
    </source>
</evidence>
<dbReference type="Pfam" id="PF00196">
    <property type="entry name" value="GerE"/>
    <property type="match status" value="1"/>
</dbReference>
<dbReference type="SUPFAM" id="SSF48452">
    <property type="entry name" value="TPR-like"/>
    <property type="match status" value="1"/>
</dbReference>
<dbReference type="GO" id="GO:0003677">
    <property type="term" value="F:DNA binding"/>
    <property type="evidence" value="ECO:0007669"/>
    <property type="project" value="InterPro"/>
</dbReference>
<evidence type="ECO:0000256" key="2">
    <source>
        <dbReference type="ARBA" id="ARBA00022840"/>
    </source>
</evidence>
<dbReference type="GO" id="GO:0006355">
    <property type="term" value="P:regulation of DNA-templated transcription"/>
    <property type="evidence" value="ECO:0007669"/>
    <property type="project" value="InterPro"/>
</dbReference>
<dbReference type="GO" id="GO:0005737">
    <property type="term" value="C:cytoplasm"/>
    <property type="evidence" value="ECO:0007669"/>
    <property type="project" value="TreeGrafter"/>
</dbReference>
<dbReference type="InterPro" id="IPR036388">
    <property type="entry name" value="WH-like_DNA-bd_sf"/>
</dbReference>
<dbReference type="PRINTS" id="PR00038">
    <property type="entry name" value="HTHLUXR"/>
</dbReference>
<accession>A0A3A4ANN7</accession>
<dbReference type="EMBL" id="QZEY01000020">
    <property type="protein sequence ID" value="RJL22948.1"/>
    <property type="molecule type" value="Genomic_DNA"/>
</dbReference>
<comment type="caution">
    <text evidence="4">The sequence shown here is derived from an EMBL/GenBank/DDBJ whole genome shotgun (WGS) entry which is preliminary data.</text>
</comment>
<dbReference type="Pfam" id="PF13191">
    <property type="entry name" value="AAA_16"/>
    <property type="match status" value="1"/>
</dbReference>
<dbReference type="PANTHER" id="PTHR16305">
    <property type="entry name" value="TESTICULAR SOLUBLE ADENYLYL CYCLASE"/>
    <property type="match status" value="1"/>
</dbReference>
<dbReference type="InterPro" id="IPR016032">
    <property type="entry name" value="Sig_transdc_resp-reg_C-effctor"/>
</dbReference>
<keyword evidence="2" id="KW-0067">ATP-binding</keyword>
<protein>
    <submittedName>
        <fullName evidence="4">Helix-turn-helix transcriptional regulator</fullName>
    </submittedName>
</protein>
<dbReference type="AlphaFoldDB" id="A0A3A4ANN7"/>
<gene>
    <name evidence="4" type="ORF">D5H75_33715</name>
</gene>
<keyword evidence="5" id="KW-1185">Reference proteome</keyword>
<dbReference type="InterPro" id="IPR011990">
    <property type="entry name" value="TPR-like_helical_dom_sf"/>
</dbReference>
<reference evidence="4 5" key="1">
    <citation type="submission" date="2018-09" db="EMBL/GenBank/DDBJ databases">
        <title>YIM 75507 draft genome.</title>
        <authorList>
            <person name="Tang S."/>
            <person name="Feng Y."/>
        </authorList>
    </citation>
    <scope>NUCLEOTIDE SEQUENCE [LARGE SCALE GENOMIC DNA]</scope>
    <source>
        <strain evidence="4 5">YIM 75507</strain>
    </source>
</reference>
<keyword evidence="1" id="KW-0547">Nucleotide-binding</keyword>
<dbReference type="Proteomes" id="UP000265768">
    <property type="component" value="Unassembled WGS sequence"/>
</dbReference>
<dbReference type="SUPFAM" id="SSF52540">
    <property type="entry name" value="P-loop containing nucleoside triphosphate hydrolases"/>
    <property type="match status" value="1"/>
</dbReference>
<dbReference type="GO" id="GO:0005524">
    <property type="term" value="F:ATP binding"/>
    <property type="evidence" value="ECO:0007669"/>
    <property type="project" value="UniProtKB-KW"/>
</dbReference>